<accession>A0ABU7PPI6</accession>
<feature type="transmembrane region" description="Helical" evidence="1">
    <location>
        <begin position="12"/>
        <end position="34"/>
    </location>
</feature>
<dbReference type="InterPro" id="IPR028087">
    <property type="entry name" value="Tad_N"/>
</dbReference>
<organism evidence="3 4">
    <name type="scientific">Streptomyces asiaticus subsp. ignotus</name>
    <dbReference type="NCBI Taxonomy" id="3098222"/>
    <lineage>
        <taxon>Bacteria</taxon>
        <taxon>Bacillati</taxon>
        <taxon>Actinomycetota</taxon>
        <taxon>Actinomycetes</taxon>
        <taxon>Kitasatosporales</taxon>
        <taxon>Streptomycetaceae</taxon>
        <taxon>Streptomyces</taxon>
        <taxon>Streptomyces violaceusniger group</taxon>
    </lineage>
</organism>
<evidence type="ECO:0000259" key="2">
    <source>
        <dbReference type="Pfam" id="PF13400"/>
    </source>
</evidence>
<dbReference type="Proteomes" id="UP001354709">
    <property type="component" value="Unassembled WGS sequence"/>
</dbReference>
<feature type="domain" description="Putative Flp pilus-assembly TadG-like N-terminal" evidence="2">
    <location>
        <begin position="13"/>
        <end position="60"/>
    </location>
</feature>
<protein>
    <submittedName>
        <fullName evidence="3">Pilus assembly protein TadG-related protein</fullName>
    </submittedName>
</protein>
<evidence type="ECO:0000256" key="1">
    <source>
        <dbReference type="SAM" id="Phobius"/>
    </source>
</evidence>
<comment type="caution">
    <text evidence="3">The sequence shown here is derived from an EMBL/GenBank/DDBJ whole genome shotgun (WGS) entry which is preliminary data.</text>
</comment>
<dbReference type="RefSeq" id="WP_330806211.1">
    <property type="nucleotide sequence ID" value="NZ_JAZBJO010000001.1"/>
</dbReference>
<dbReference type="Pfam" id="PF13400">
    <property type="entry name" value="Tad"/>
    <property type="match status" value="1"/>
</dbReference>
<keyword evidence="1" id="KW-0812">Transmembrane</keyword>
<evidence type="ECO:0000313" key="4">
    <source>
        <dbReference type="Proteomes" id="UP001354709"/>
    </source>
</evidence>
<name>A0ABU7PPI6_9ACTN</name>
<keyword evidence="4" id="KW-1185">Reference proteome</keyword>
<gene>
    <name evidence="3" type="ORF">V2J94_03530</name>
</gene>
<proteinExistence type="predicted"/>
<keyword evidence="1" id="KW-0472">Membrane</keyword>
<keyword evidence="1" id="KW-1133">Transmembrane helix</keyword>
<sequence length="139" mass="14430">MKRPTTVKNADGGQATAFMVGVAAALWLFAGIVVDGGLALTGKARALDVAQEAARTGAQQLDIARLRTADDVRILRGKAAQAAASYITATGDTGTATVHGDEVTVYVTHHQRAQILQLVGVRTLTLTAHATARAERTPA</sequence>
<reference evidence="3 4" key="1">
    <citation type="submission" date="2023-11" db="EMBL/GenBank/DDBJ databases">
        <title>30 novel species of actinomycetes from the DSMZ collection.</title>
        <authorList>
            <person name="Nouioui I."/>
        </authorList>
    </citation>
    <scope>NUCLEOTIDE SEQUENCE [LARGE SCALE GENOMIC DNA]</scope>
    <source>
        <strain evidence="3 4">DSM 41524</strain>
    </source>
</reference>
<evidence type="ECO:0000313" key="3">
    <source>
        <dbReference type="EMBL" id="MEE4590976.1"/>
    </source>
</evidence>
<dbReference type="EMBL" id="JAZBJO010000001">
    <property type="protein sequence ID" value="MEE4590976.1"/>
    <property type="molecule type" value="Genomic_DNA"/>
</dbReference>